<protein>
    <submittedName>
        <fullName evidence="2">DcmR-like sensory protein</fullName>
    </submittedName>
</protein>
<gene>
    <name evidence="2" type="ORF">DFR59_101628</name>
</gene>
<evidence type="ECO:0000259" key="1">
    <source>
        <dbReference type="Pfam" id="PF14417"/>
    </source>
</evidence>
<comment type="caution">
    <text evidence="2">The sequence shown here is derived from an EMBL/GenBank/DDBJ whole genome shotgun (WGS) entry which is preliminary data.</text>
</comment>
<dbReference type="Pfam" id="PF14417">
    <property type="entry name" value="MEDS"/>
    <property type="match status" value="1"/>
</dbReference>
<proteinExistence type="predicted"/>
<evidence type="ECO:0000313" key="2">
    <source>
        <dbReference type="EMBL" id="RDI47961.1"/>
    </source>
</evidence>
<accession>A0A370GWP0</accession>
<evidence type="ECO:0000313" key="3">
    <source>
        <dbReference type="Proteomes" id="UP000255326"/>
    </source>
</evidence>
<sequence length="200" mass="23794">MGEFTNQTKEILESSGGHIFYEFQLVDDYIKNTVSYITAGIKHGDHVILIENEHFYPKILCQLKKELTPEEIEKVHYIHNFDFYCFRGDFYYKSIISYFEKYVEPFFEKDIPIRSWAHVEWGDSDQLTYYVGEYEKEVDQTLVSLGLTSVCAYDEKRVPPEFRQTLLSCHRMYMTDHEVFNIKENMKLARVGKVVHPSRK</sequence>
<dbReference type="InterPro" id="IPR025847">
    <property type="entry name" value="MEDS_domain"/>
</dbReference>
<dbReference type="OrthoDB" id="2855396at2"/>
<dbReference type="RefSeq" id="WP_114744153.1">
    <property type="nucleotide sequence ID" value="NZ_QQAY01000001.1"/>
</dbReference>
<reference evidence="2 3" key="1">
    <citation type="submission" date="2018-07" db="EMBL/GenBank/DDBJ databases">
        <title>Genomic Encyclopedia of Type Strains, Phase IV (KMG-IV): sequencing the most valuable type-strain genomes for metagenomic binning, comparative biology and taxonomic classification.</title>
        <authorList>
            <person name="Goeker M."/>
        </authorList>
    </citation>
    <scope>NUCLEOTIDE SEQUENCE [LARGE SCALE GENOMIC DNA]</scope>
    <source>
        <strain evidence="2 3">DSM 25281</strain>
    </source>
</reference>
<dbReference type="Proteomes" id="UP000255326">
    <property type="component" value="Unassembled WGS sequence"/>
</dbReference>
<keyword evidence="3" id="KW-1185">Reference proteome</keyword>
<organism evidence="2 3">
    <name type="scientific">Falsibacillus pallidus</name>
    <dbReference type="NCBI Taxonomy" id="493781"/>
    <lineage>
        <taxon>Bacteria</taxon>
        <taxon>Bacillati</taxon>
        <taxon>Bacillota</taxon>
        <taxon>Bacilli</taxon>
        <taxon>Bacillales</taxon>
        <taxon>Bacillaceae</taxon>
        <taxon>Falsibacillus</taxon>
    </lineage>
</organism>
<feature type="domain" description="MEDS" evidence="1">
    <location>
        <begin position="18"/>
        <end position="171"/>
    </location>
</feature>
<dbReference type="EMBL" id="QQAY01000001">
    <property type="protein sequence ID" value="RDI47961.1"/>
    <property type="molecule type" value="Genomic_DNA"/>
</dbReference>
<dbReference type="AlphaFoldDB" id="A0A370GWP0"/>
<name>A0A370GWP0_9BACI</name>